<dbReference type="PANTHER" id="PTHR45896:SF1">
    <property type="entry name" value="N-ALPHA-ACETYLTRANSFERASE 30"/>
    <property type="match status" value="1"/>
</dbReference>
<organism evidence="6 7">
    <name type="scientific">Besnoitia besnoiti</name>
    <name type="common">Apicomplexan protozoan</name>
    <dbReference type="NCBI Taxonomy" id="94643"/>
    <lineage>
        <taxon>Eukaryota</taxon>
        <taxon>Sar</taxon>
        <taxon>Alveolata</taxon>
        <taxon>Apicomplexa</taxon>
        <taxon>Conoidasida</taxon>
        <taxon>Coccidia</taxon>
        <taxon>Eucoccidiorida</taxon>
        <taxon>Eimeriorina</taxon>
        <taxon>Sarcocystidae</taxon>
        <taxon>Besnoitia</taxon>
    </lineage>
</organism>
<dbReference type="STRING" id="94643.A0A2A9MPG2"/>
<dbReference type="OrthoDB" id="249099at2759"/>
<proteinExistence type="inferred from homology"/>
<dbReference type="GeneID" id="40305331"/>
<feature type="domain" description="N-acetyltransferase" evidence="5">
    <location>
        <begin position="230"/>
        <end position="289"/>
    </location>
</feature>
<keyword evidence="7" id="KW-1185">Reference proteome</keyword>
<feature type="region of interest" description="Disordered" evidence="4">
    <location>
        <begin position="312"/>
        <end position="378"/>
    </location>
</feature>
<feature type="compositionally biased region" description="Low complexity" evidence="4">
    <location>
        <begin position="325"/>
        <end position="339"/>
    </location>
</feature>
<dbReference type="CDD" id="cd04301">
    <property type="entry name" value="NAT_SF"/>
    <property type="match status" value="1"/>
</dbReference>
<protein>
    <submittedName>
        <fullName evidence="6">Acetyltransferase, GNAT family protein</fullName>
    </submittedName>
</protein>
<dbReference type="AlphaFoldDB" id="A0A2A9MPG2"/>
<dbReference type="Pfam" id="PF00583">
    <property type="entry name" value="Acetyltransf_1"/>
    <property type="match status" value="1"/>
</dbReference>
<dbReference type="InterPro" id="IPR000182">
    <property type="entry name" value="GNAT_dom"/>
</dbReference>
<feature type="compositionally biased region" description="Acidic residues" evidence="4">
    <location>
        <begin position="356"/>
        <end position="370"/>
    </location>
</feature>
<reference evidence="6 7" key="1">
    <citation type="submission" date="2017-09" db="EMBL/GenBank/DDBJ databases">
        <title>Genome sequencing of Besnoitia besnoiti strain Bb-Ger1.</title>
        <authorList>
            <person name="Schares G."/>
            <person name="Venepally P."/>
            <person name="Lorenzi H.A."/>
        </authorList>
    </citation>
    <scope>NUCLEOTIDE SEQUENCE [LARGE SCALE GENOMIC DNA]</scope>
    <source>
        <strain evidence="6 7">Bb-Ger1</strain>
    </source>
</reference>
<evidence type="ECO:0000256" key="1">
    <source>
        <dbReference type="ARBA" id="ARBA00022679"/>
    </source>
</evidence>
<dbReference type="EMBL" id="NWUJ01000001">
    <property type="protein sequence ID" value="PFH37927.1"/>
    <property type="molecule type" value="Genomic_DNA"/>
</dbReference>
<dbReference type="Gene3D" id="3.40.630.30">
    <property type="match status" value="2"/>
</dbReference>
<evidence type="ECO:0000256" key="2">
    <source>
        <dbReference type="ARBA" id="ARBA00023315"/>
    </source>
</evidence>
<dbReference type="SUPFAM" id="SSF55729">
    <property type="entry name" value="Acyl-CoA N-acyltransferases (Nat)"/>
    <property type="match status" value="2"/>
</dbReference>
<accession>A0A2A9MPG2</accession>
<keyword evidence="2" id="KW-0012">Acyltransferase</keyword>
<gene>
    <name evidence="6" type="ORF">BESB_002680</name>
</gene>
<dbReference type="RefSeq" id="XP_029221936.1">
    <property type="nucleotide sequence ID" value="XM_029359023.1"/>
</dbReference>
<name>A0A2A9MPG2_BESBE</name>
<dbReference type="GO" id="GO:0031417">
    <property type="term" value="C:NatC complex"/>
    <property type="evidence" value="ECO:0007669"/>
    <property type="project" value="TreeGrafter"/>
</dbReference>
<comment type="caution">
    <text evidence="6">The sequence shown here is derived from an EMBL/GenBank/DDBJ whole genome shotgun (WGS) entry which is preliminary data.</text>
</comment>
<evidence type="ECO:0000313" key="7">
    <source>
        <dbReference type="Proteomes" id="UP000224006"/>
    </source>
</evidence>
<evidence type="ECO:0000313" key="6">
    <source>
        <dbReference type="EMBL" id="PFH37927.1"/>
    </source>
</evidence>
<dbReference type="PANTHER" id="PTHR45896">
    <property type="entry name" value="N-ALPHA-ACETYLTRANSFERASE 30"/>
    <property type="match status" value="1"/>
</dbReference>
<dbReference type="InterPro" id="IPR044542">
    <property type="entry name" value="NAA30-like"/>
</dbReference>
<keyword evidence="1 6" id="KW-0808">Transferase</keyword>
<evidence type="ECO:0000259" key="5">
    <source>
        <dbReference type="Pfam" id="PF00583"/>
    </source>
</evidence>
<dbReference type="VEuPathDB" id="ToxoDB:BESB_002680"/>
<dbReference type="Proteomes" id="UP000224006">
    <property type="component" value="Chromosome I"/>
</dbReference>
<dbReference type="GO" id="GO:0004596">
    <property type="term" value="F:protein-N-terminal amino-acid acetyltransferase activity"/>
    <property type="evidence" value="ECO:0007669"/>
    <property type="project" value="InterPro"/>
</dbReference>
<dbReference type="InterPro" id="IPR016181">
    <property type="entry name" value="Acyl_CoA_acyltransferase"/>
</dbReference>
<dbReference type="KEGG" id="bbes:BESB_002680"/>
<evidence type="ECO:0000256" key="4">
    <source>
        <dbReference type="SAM" id="MobiDB-lite"/>
    </source>
</evidence>
<evidence type="ECO:0000256" key="3">
    <source>
        <dbReference type="ARBA" id="ARBA00024025"/>
    </source>
</evidence>
<feature type="compositionally biased region" description="Basic and acidic residues" evidence="4">
    <location>
        <begin position="342"/>
        <end position="355"/>
    </location>
</feature>
<sequence>MAQENAEARASSRSASRDAAVASSTDNCLIRCSSGQAESATVAAQRSSLRFLSFPSLVPVAAIAAASRRLDEQLSAPPPFASGAHCASLSVFASADCRQREMLHHRAEAELLALEKTQLERLQARESREQEIHRLLRGSLSEPYSIYTLRHFLHGWPQLTVLAYDGAVCAGVCVCKLDMKSRRRRSESRLSLRTASERRLFSPHGCDRDRGVAEESKEAGWVQQERLSAGRCNAVFGLFQRDEEEESVRKGYIGMLAVLPAYRRRGLGSRLVECVLSRMERKNGISEKIQKKKDEATGRVCARLDGESRLPCCPEGSGREEESSRVSSLRAAAAAHSGRPCSGERIEKRAEREADTADEEGDDTEPEGEGEEAKAKTQKIVSCRIETEAVNTGALRLYESLSFVRVARMQRFYLNESDAFKLTRSFEDERFLPQSTSGVKGQSRFERIQSIIKTSSCWW</sequence>
<comment type="similarity">
    <text evidence="3">Belongs to the acetyltransferase family. MAK3 subfamily.</text>
</comment>